<dbReference type="OrthoDB" id="10059330at2759"/>
<dbReference type="EMBL" id="CAJEWN010000033">
    <property type="protein sequence ID" value="CAD2144296.1"/>
    <property type="molecule type" value="Genomic_DNA"/>
</dbReference>
<organism evidence="9 10">
    <name type="scientific">Meloidogyne enterolobii</name>
    <name type="common">Root-knot nematode worm</name>
    <name type="synonym">Meloidogyne mayaguensis</name>
    <dbReference type="NCBI Taxonomy" id="390850"/>
    <lineage>
        <taxon>Eukaryota</taxon>
        <taxon>Metazoa</taxon>
        <taxon>Ecdysozoa</taxon>
        <taxon>Nematoda</taxon>
        <taxon>Chromadorea</taxon>
        <taxon>Rhabditida</taxon>
        <taxon>Tylenchina</taxon>
        <taxon>Tylenchomorpha</taxon>
        <taxon>Tylenchoidea</taxon>
        <taxon>Meloidogynidae</taxon>
        <taxon>Meloidogyninae</taxon>
        <taxon>Meloidogyne</taxon>
    </lineage>
</organism>
<comment type="subcellular location">
    <subcellularLocation>
        <location evidence="1">Mitochondrion</location>
    </subcellularLocation>
</comment>
<dbReference type="AlphaFoldDB" id="A0A6V7U4L9"/>
<keyword evidence="3" id="KW-0809">Transit peptide</keyword>
<evidence type="ECO:0000256" key="1">
    <source>
        <dbReference type="ARBA" id="ARBA00004173"/>
    </source>
</evidence>
<evidence type="ECO:0000256" key="4">
    <source>
        <dbReference type="ARBA" id="ARBA00022980"/>
    </source>
</evidence>
<dbReference type="GO" id="GO:0003735">
    <property type="term" value="F:structural constituent of ribosome"/>
    <property type="evidence" value="ECO:0007669"/>
    <property type="project" value="InterPro"/>
</dbReference>
<name>A0A6V7U4L9_MELEN</name>
<dbReference type="PANTHER" id="PTHR13409">
    <property type="entry name" value="MITOCHONDRIAL 39S RIBOSOMAL PROTEIN L51"/>
    <property type="match status" value="1"/>
</dbReference>
<evidence type="ECO:0000256" key="8">
    <source>
        <dbReference type="ARBA" id="ARBA00035419"/>
    </source>
</evidence>
<proteinExistence type="inferred from homology"/>
<evidence type="ECO:0000256" key="7">
    <source>
        <dbReference type="ARBA" id="ARBA00035182"/>
    </source>
</evidence>
<evidence type="ECO:0000313" key="9">
    <source>
        <dbReference type="EMBL" id="CAD2144296.1"/>
    </source>
</evidence>
<dbReference type="InterPro" id="IPR019373">
    <property type="entry name" value="Ribosomal_mL51"/>
</dbReference>
<keyword evidence="6" id="KW-0687">Ribonucleoprotein</keyword>
<dbReference type="Pfam" id="PF10244">
    <property type="entry name" value="MRP-L51"/>
    <property type="match status" value="1"/>
</dbReference>
<protein>
    <recommendedName>
        <fullName evidence="7">Large ribosomal subunit protein mL51</fullName>
    </recommendedName>
    <alternativeName>
        <fullName evidence="8">39S ribosomal protein L51, mitochondrial</fullName>
    </alternativeName>
</protein>
<comment type="similarity">
    <text evidence="2">Belongs to the mitochondrion-specific ribosomal protein mL51 family.</text>
</comment>
<gene>
    <name evidence="9" type="ORF">MENT_LOCUS7887</name>
</gene>
<comment type="caution">
    <text evidence="9">The sequence shown here is derived from an EMBL/GenBank/DDBJ whole genome shotgun (WGS) entry which is preliminary data.</text>
</comment>
<evidence type="ECO:0000256" key="6">
    <source>
        <dbReference type="ARBA" id="ARBA00023274"/>
    </source>
</evidence>
<dbReference type="GO" id="GO:0005762">
    <property type="term" value="C:mitochondrial large ribosomal subunit"/>
    <property type="evidence" value="ECO:0007669"/>
    <property type="project" value="TreeGrafter"/>
</dbReference>
<evidence type="ECO:0000256" key="5">
    <source>
        <dbReference type="ARBA" id="ARBA00023128"/>
    </source>
</evidence>
<reference evidence="9 10" key="1">
    <citation type="submission" date="2020-08" db="EMBL/GenBank/DDBJ databases">
        <authorList>
            <person name="Koutsovoulos G."/>
            <person name="Danchin GJ E."/>
        </authorList>
    </citation>
    <scope>NUCLEOTIDE SEQUENCE [LARGE SCALE GENOMIC DNA]</scope>
</reference>
<evidence type="ECO:0000313" key="10">
    <source>
        <dbReference type="Proteomes" id="UP000580250"/>
    </source>
</evidence>
<evidence type="ECO:0000256" key="2">
    <source>
        <dbReference type="ARBA" id="ARBA00010972"/>
    </source>
</evidence>
<sequence length="198" mass="24168">MFPNLIKFVKTNYLTTNIRFWHDRSQVPRIADDRRKRSTKLADTGYFYRYHRPGVDPLPRIPNLKEPLFKPKDKFKDHWKESNARFGENDYIDILGDGSLHPSQLLYHVPRWLRGFPGNHRANELIRKIHYRNVYGPKIQQTSPHSFHQLNKRINYLLQYHNYHKQDELSNERELGLWKREPDYFFKDKQRRSYKDMV</sequence>
<dbReference type="Proteomes" id="UP000580250">
    <property type="component" value="Unassembled WGS sequence"/>
</dbReference>
<dbReference type="GO" id="GO:0006412">
    <property type="term" value="P:translation"/>
    <property type="evidence" value="ECO:0007669"/>
    <property type="project" value="TreeGrafter"/>
</dbReference>
<dbReference type="PANTHER" id="PTHR13409:SF0">
    <property type="entry name" value="LARGE RIBOSOMAL SUBUNIT PROTEIN ML51"/>
    <property type="match status" value="1"/>
</dbReference>
<keyword evidence="4" id="KW-0689">Ribosomal protein</keyword>
<accession>A0A6V7U4L9</accession>
<keyword evidence="5" id="KW-0496">Mitochondrion</keyword>
<evidence type="ECO:0000256" key="3">
    <source>
        <dbReference type="ARBA" id="ARBA00022946"/>
    </source>
</evidence>